<comment type="similarity">
    <text evidence="2">Belongs to the ATP-dependent AMP-binding enzyme family.</text>
</comment>
<keyword evidence="3" id="KW-0436">Ligase</keyword>
<dbReference type="GO" id="GO:0016405">
    <property type="term" value="F:CoA-ligase activity"/>
    <property type="evidence" value="ECO:0007669"/>
    <property type="project" value="TreeGrafter"/>
</dbReference>
<keyword evidence="7" id="KW-1185">Reference proteome</keyword>
<dbReference type="PANTHER" id="PTHR24096">
    <property type="entry name" value="LONG-CHAIN-FATTY-ACID--COA LIGASE"/>
    <property type="match status" value="1"/>
</dbReference>
<sequence length="219" mass="23804">MIKNPLYVYGDQNAIKVPSHLNYGKHLLATLDGYNDTAAIINAETGETLSYKELAQQAVDIALSLVHMGVRKGQVVSICSEKRMEFMPTILGIVCAGATFAAADVTGGRATILHRMNLAKPTVMFCSPAAYEIHKDTLKSVESIEKIIIFGDQATDNAISFKDFLTKHAEIEEFLPIEVNGWEDLAIILYSSGTTGLPKGIPLTHLKLLLMLADTGAPR</sequence>
<dbReference type="SUPFAM" id="SSF56801">
    <property type="entry name" value="Acetyl-CoA synthetase-like"/>
    <property type="match status" value="1"/>
</dbReference>
<evidence type="ECO:0000256" key="3">
    <source>
        <dbReference type="ARBA" id="ARBA00022598"/>
    </source>
</evidence>
<comment type="subcellular location">
    <subcellularLocation>
        <location evidence="1">Peroxisome</location>
    </subcellularLocation>
</comment>
<gene>
    <name evidence="6" type="ORF">PARMNEM_LOCUS8329</name>
</gene>
<protein>
    <recommendedName>
        <fullName evidence="5">AMP-dependent synthetase/ligase domain-containing protein</fullName>
    </recommendedName>
</protein>
<accession>A0AAV1KWW5</accession>
<evidence type="ECO:0000313" key="7">
    <source>
        <dbReference type="Proteomes" id="UP001314205"/>
    </source>
</evidence>
<evidence type="ECO:0000313" key="6">
    <source>
        <dbReference type="EMBL" id="CAK1587525.1"/>
    </source>
</evidence>
<dbReference type="InterPro" id="IPR042099">
    <property type="entry name" value="ANL_N_sf"/>
</dbReference>
<reference evidence="6 7" key="1">
    <citation type="submission" date="2023-11" db="EMBL/GenBank/DDBJ databases">
        <authorList>
            <person name="Hedman E."/>
            <person name="Englund M."/>
            <person name="Stromberg M."/>
            <person name="Nyberg Akerstrom W."/>
            <person name="Nylinder S."/>
            <person name="Jareborg N."/>
            <person name="Kallberg Y."/>
            <person name="Kronander E."/>
        </authorList>
    </citation>
    <scope>NUCLEOTIDE SEQUENCE [LARGE SCALE GENOMIC DNA]</scope>
</reference>
<dbReference type="PANTHER" id="PTHR24096:SF149">
    <property type="entry name" value="AMP-BINDING DOMAIN-CONTAINING PROTEIN-RELATED"/>
    <property type="match status" value="1"/>
</dbReference>
<evidence type="ECO:0000256" key="2">
    <source>
        <dbReference type="ARBA" id="ARBA00006432"/>
    </source>
</evidence>
<evidence type="ECO:0000256" key="4">
    <source>
        <dbReference type="ARBA" id="ARBA00023140"/>
    </source>
</evidence>
<dbReference type="PROSITE" id="PS00455">
    <property type="entry name" value="AMP_BINDING"/>
    <property type="match status" value="1"/>
</dbReference>
<evidence type="ECO:0000256" key="1">
    <source>
        <dbReference type="ARBA" id="ARBA00004275"/>
    </source>
</evidence>
<dbReference type="GO" id="GO:0005777">
    <property type="term" value="C:peroxisome"/>
    <property type="evidence" value="ECO:0007669"/>
    <property type="project" value="UniProtKB-SubCell"/>
</dbReference>
<keyword evidence="4" id="KW-0576">Peroxisome</keyword>
<dbReference type="AlphaFoldDB" id="A0AAV1KWW5"/>
<dbReference type="EMBL" id="CAVLGL010000082">
    <property type="protein sequence ID" value="CAK1587525.1"/>
    <property type="molecule type" value="Genomic_DNA"/>
</dbReference>
<name>A0AAV1KWW5_9NEOP</name>
<proteinExistence type="inferred from homology"/>
<feature type="domain" description="AMP-dependent synthetase/ligase" evidence="5">
    <location>
        <begin position="33"/>
        <end position="211"/>
    </location>
</feature>
<dbReference type="Gene3D" id="3.40.50.12780">
    <property type="entry name" value="N-terminal domain of ligase-like"/>
    <property type="match status" value="1"/>
</dbReference>
<dbReference type="InterPro" id="IPR020845">
    <property type="entry name" value="AMP-binding_CS"/>
</dbReference>
<evidence type="ECO:0000259" key="5">
    <source>
        <dbReference type="Pfam" id="PF00501"/>
    </source>
</evidence>
<comment type="caution">
    <text evidence="6">The sequence shown here is derived from an EMBL/GenBank/DDBJ whole genome shotgun (WGS) entry which is preliminary data.</text>
</comment>
<dbReference type="Pfam" id="PF00501">
    <property type="entry name" value="AMP-binding"/>
    <property type="match status" value="1"/>
</dbReference>
<dbReference type="Proteomes" id="UP001314205">
    <property type="component" value="Unassembled WGS sequence"/>
</dbReference>
<organism evidence="6 7">
    <name type="scientific">Parnassius mnemosyne</name>
    <name type="common">clouded apollo</name>
    <dbReference type="NCBI Taxonomy" id="213953"/>
    <lineage>
        <taxon>Eukaryota</taxon>
        <taxon>Metazoa</taxon>
        <taxon>Ecdysozoa</taxon>
        <taxon>Arthropoda</taxon>
        <taxon>Hexapoda</taxon>
        <taxon>Insecta</taxon>
        <taxon>Pterygota</taxon>
        <taxon>Neoptera</taxon>
        <taxon>Endopterygota</taxon>
        <taxon>Lepidoptera</taxon>
        <taxon>Glossata</taxon>
        <taxon>Ditrysia</taxon>
        <taxon>Papilionoidea</taxon>
        <taxon>Papilionidae</taxon>
        <taxon>Parnassiinae</taxon>
        <taxon>Parnassini</taxon>
        <taxon>Parnassius</taxon>
        <taxon>Driopa</taxon>
    </lineage>
</organism>
<dbReference type="InterPro" id="IPR000873">
    <property type="entry name" value="AMP-dep_synth/lig_dom"/>
</dbReference>